<comment type="caution">
    <text evidence="3">The sequence shown here is derived from an EMBL/GenBank/DDBJ whole genome shotgun (WGS) entry which is preliminary data.</text>
</comment>
<feature type="domain" description="SEFIR" evidence="2">
    <location>
        <begin position="4"/>
        <end position="66"/>
    </location>
</feature>
<dbReference type="InterPro" id="IPR001849">
    <property type="entry name" value="PH_domain"/>
</dbReference>
<organism evidence="3 4">
    <name type="scientific">Lactococcus lactis</name>
    <dbReference type="NCBI Taxonomy" id="1358"/>
    <lineage>
        <taxon>Bacteria</taxon>
        <taxon>Bacillati</taxon>
        <taxon>Bacillota</taxon>
        <taxon>Bacilli</taxon>
        <taxon>Lactobacillales</taxon>
        <taxon>Streptococcaceae</taxon>
        <taxon>Lactococcus</taxon>
    </lineage>
</organism>
<gene>
    <name evidence="3" type="ORF">RZO31_02515</name>
</gene>
<protein>
    <submittedName>
        <fullName evidence="3">Toll/interleukin-1 receptor domain-containing protein</fullName>
    </submittedName>
</protein>
<accession>A0AAE4NNE1</accession>
<dbReference type="PROSITE" id="PS50003">
    <property type="entry name" value="PH_DOMAIN"/>
    <property type="match status" value="1"/>
</dbReference>
<dbReference type="Pfam" id="PF13676">
    <property type="entry name" value="TIR_2"/>
    <property type="match status" value="1"/>
</dbReference>
<reference evidence="3" key="1">
    <citation type="submission" date="2023-10" db="EMBL/GenBank/DDBJ databases">
        <title>Production of high quality cheese from raw caw milk (raw cheese).</title>
        <authorList>
            <person name="Samouris G."/>
        </authorList>
    </citation>
    <scope>NUCLEOTIDE SEQUENCE</scope>
    <source>
        <strain evidence="3">M17-3</strain>
    </source>
</reference>
<keyword evidence="3" id="KW-0675">Receptor</keyword>
<dbReference type="PROSITE" id="PS51534">
    <property type="entry name" value="SEFIR"/>
    <property type="match status" value="1"/>
</dbReference>
<dbReference type="EMBL" id="JAWHVL010000006">
    <property type="protein sequence ID" value="MDV2631753.1"/>
    <property type="molecule type" value="Genomic_DNA"/>
</dbReference>
<dbReference type="Gene3D" id="3.40.50.10140">
    <property type="entry name" value="Toll/interleukin-1 receptor homology (TIR) domain"/>
    <property type="match status" value="1"/>
</dbReference>
<evidence type="ECO:0000259" key="1">
    <source>
        <dbReference type="PROSITE" id="PS50003"/>
    </source>
</evidence>
<evidence type="ECO:0000313" key="3">
    <source>
        <dbReference type="EMBL" id="MDV2631753.1"/>
    </source>
</evidence>
<dbReference type="InterPro" id="IPR035897">
    <property type="entry name" value="Toll_tir_struct_dom_sf"/>
</dbReference>
<name>A0AAE4NNE1_9LACT</name>
<proteinExistence type="predicted"/>
<dbReference type="Proteomes" id="UP001186047">
    <property type="component" value="Unassembled WGS sequence"/>
</dbReference>
<evidence type="ECO:0000259" key="2">
    <source>
        <dbReference type="PROSITE" id="PS51534"/>
    </source>
</evidence>
<sequence>MGNDKNVTILYSGDSEEHRQWVQSLANELESNQINVTYDQNSLEFGDDVNQFMEIAVDSASTILAI</sequence>
<dbReference type="AlphaFoldDB" id="A0AAE4NNE1"/>
<evidence type="ECO:0000313" key="4">
    <source>
        <dbReference type="Proteomes" id="UP001186047"/>
    </source>
</evidence>
<dbReference type="RefSeq" id="WP_017864468.1">
    <property type="nucleotide sequence ID" value="NZ_CP059049.1"/>
</dbReference>
<dbReference type="GO" id="GO:0007165">
    <property type="term" value="P:signal transduction"/>
    <property type="evidence" value="ECO:0007669"/>
    <property type="project" value="InterPro"/>
</dbReference>
<feature type="domain" description="PH" evidence="1">
    <location>
        <begin position="1"/>
        <end position="30"/>
    </location>
</feature>
<dbReference type="InterPro" id="IPR013568">
    <property type="entry name" value="SEFIR_dom"/>
</dbReference>
<dbReference type="InterPro" id="IPR000157">
    <property type="entry name" value="TIR_dom"/>
</dbReference>
<dbReference type="SUPFAM" id="SSF52200">
    <property type="entry name" value="Toll/Interleukin receptor TIR domain"/>
    <property type="match status" value="1"/>
</dbReference>